<accession>A0A9P5NDV2</accession>
<feature type="compositionally biased region" description="Low complexity" evidence="2">
    <location>
        <begin position="348"/>
        <end position="384"/>
    </location>
</feature>
<gene>
    <name evidence="5" type="ORF">CPB84DRAFT_1852185</name>
</gene>
<dbReference type="InterPro" id="IPR011935">
    <property type="entry name" value="CHP02231"/>
</dbReference>
<dbReference type="Pfam" id="PF13598">
    <property type="entry name" value="DUF4139"/>
    <property type="match status" value="1"/>
</dbReference>
<dbReference type="OrthoDB" id="10068793at2759"/>
<evidence type="ECO:0000259" key="4">
    <source>
        <dbReference type="Pfam" id="PF13600"/>
    </source>
</evidence>
<protein>
    <recommendedName>
        <fullName evidence="7">Mucoidy inhibitor A</fullName>
    </recommendedName>
</protein>
<evidence type="ECO:0000259" key="3">
    <source>
        <dbReference type="Pfam" id="PF13598"/>
    </source>
</evidence>
<dbReference type="EMBL" id="JADNYJ010000152">
    <property type="protein sequence ID" value="KAF8879083.1"/>
    <property type="molecule type" value="Genomic_DNA"/>
</dbReference>
<dbReference type="NCBIfam" id="TIGR02231">
    <property type="entry name" value="mucoidy inhibitor MuiA family protein"/>
    <property type="match status" value="1"/>
</dbReference>
<dbReference type="PANTHER" id="PTHR31005:SF8">
    <property type="entry name" value="DUF4139 DOMAIN-CONTAINING PROTEIN"/>
    <property type="match status" value="1"/>
</dbReference>
<dbReference type="InterPro" id="IPR025554">
    <property type="entry name" value="DUF4140"/>
</dbReference>
<dbReference type="Pfam" id="PF13600">
    <property type="entry name" value="DUF4140"/>
    <property type="match status" value="1"/>
</dbReference>
<feature type="coiled-coil region" evidence="1">
    <location>
        <begin position="144"/>
        <end position="178"/>
    </location>
</feature>
<keyword evidence="6" id="KW-1185">Reference proteome</keyword>
<dbReference type="Proteomes" id="UP000724874">
    <property type="component" value="Unassembled WGS sequence"/>
</dbReference>
<feature type="region of interest" description="Disordered" evidence="2">
    <location>
        <begin position="292"/>
        <end position="394"/>
    </location>
</feature>
<evidence type="ECO:0000313" key="6">
    <source>
        <dbReference type="Proteomes" id="UP000724874"/>
    </source>
</evidence>
<reference evidence="5" key="1">
    <citation type="submission" date="2020-11" db="EMBL/GenBank/DDBJ databases">
        <authorList>
            <consortium name="DOE Joint Genome Institute"/>
            <person name="Ahrendt S."/>
            <person name="Riley R."/>
            <person name="Andreopoulos W."/>
            <person name="LaButti K."/>
            <person name="Pangilinan J."/>
            <person name="Ruiz-duenas F.J."/>
            <person name="Barrasa J.M."/>
            <person name="Sanchez-Garcia M."/>
            <person name="Camarero S."/>
            <person name="Miyauchi S."/>
            <person name="Serrano A."/>
            <person name="Linde D."/>
            <person name="Babiker R."/>
            <person name="Drula E."/>
            <person name="Ayuso-Fernandez I."/>
            <person name="Pacheco R."/>
            <person name="Padilla G."/>
            <person name="Ferreira P."/>
            <person name="Barriuso J."/>
            <person name="Kellner H."/>
            <person name="Castanera R."/>
            <person name="Alfaro M."/>
            <person name="Ramirez L."/>
            <person name="Pisabarro A.G."/>
            <person name="Kuo A."/>
            <person name="Tritt A."/>
            <person name="Lipzen A."/>
            <person name="He G."/>
            <person name="Yan M."/>
            <person name="Ng V."/>
            <person name="Cullen D."/>
            <person name="Martin F."/>
            <person name="Rosso M.-N."/>
            <person name="Henrissat B."/>
            <person name="Hibbett D."/>
            <person name="Martinez A.T."/>
            <person name="Grigoriev I.V."/>
        </authorList>
    </citation>
    <scope>NUCLEOTIDE SEQUENCE</scope>
    <source>
        <strain evidence="5">AH 44721</strain>
    </source>
</reference>
<dbReference type="PANTHER" id="PTHR31005">
    <property type="entry name" value="DUF4139 DOMAIN-CONTAINING PROTEIN"/>
    <property type="match status" value="1"/>
</dbReference>
<keyword evidence="1" id="KW-0175">Coiled coil</keyword>
<organism evidence="5 6">
    <name type="scientific">Gymnopilus junonius</name>
    <name type="common">Spectacular rustgill mushroom</name>
    <name type="synonym">Gymnopilus spectabilis subsp. junonius</name>
    <dbReference type="NCBI Taxonomy" id="109634"/>
    <lineage>
        <taxon>Eukaryota</taxon>
        <taxon>Fungi</taxon>
        <taxon>Dikarya</taxon>
        <taxon>Basidiomycota</taxon>
        <taxon>Agaricomycotina</taxon>
        <taxon>Agaricomycetes</taxon>
        <taxon>Agaricomycetidae</taxon>
        <taxon>Agaricales</taxon>
        <taxon>Agaricineae</taxon>
        <taxon>Hymenogastraceae</taxon>
        <taxon>Gymnopilus</taxon>
    </lineage>
</organism>
<comment type="caution">
    <text evidence="5">The sequence shown here is derived from an EMBL/GenBank/DDBJ whole genome shotgun (WGS) entry which is preliminary data.</text>
</comment>
<dbReference type="InterPro" id="IPR037291">
    <property type="entry name" value="DUF4139"/>
</dbReference>
<sequence length="631" mass="70188">MSSGLQTSGSINIVDLSASDNSKIDHVSVYPGRAEVTRQFEFEIKAGQNKINIIDFPPTLQQETLSVEGQENACIHDIVIKRVNFRSEGSASDVRPIDNLIRKKKQVQTAIERTQNSQKFLDSYLNSISTNGSDISRLKLETALDDYNALSEKLDLQLIDLRDELEEVRLQIAKNEDLSSRYSGRWQASANIDSQLDQKIKIQLRYVVFSVNWSASYDVRIDSQTQDTSFTILYKAAITQSTGEAGFIFSPKFSDLKLMSRQLKSCNNASITLETANPSLENSLELQPRHIFAEEGDPPQAKIPSRGRSWYRFRKSRTSDRSTPPIVAYQIPEQVESQAVRRPNSHGSIASSNRATSKSSRSSGRSGSRSLEFLSRSPSPARVRPLPPPEIPHHSDVKIIDKDDIFATFRVPGPVCIPCDGEQHHVSIAEIKVDGSLLRYGTPSIDKRVYLKADIRNDSDYVFVPGPARIFVDGSFLTIKRMPAVSSQEVSSFLLGSDHSIQLTYHPLEKTSNKSRLSRNASTICTQRITIHSTKLSAINNLKLMDNVPVSTDSSIRVQVLTPVLGDPTTTMSKSTRQVQVSPNVVACWDGADDPGVNQDAVGKNGKINWQISLQPQEKVLLSLQYEVTHS</sequence>
<evidence type="ECO:0008006" key="7">
    <source>
        <dbReference type="Google" id="ProtNLM"/>
    </source>
</evidence>
<evidence type="ECO:0000256" key="1">
    <source>
        <dbReference type="SAM" id="Coils"/>
    </source>
</evidence>
<proteinExistence type="predicted"/>
<evidence type="ECO:0000256" key="2">
    <source>
        <dbReference type="SAM" id="MobiDB-lite"/>
    </source>
</evidence>
<dbReference type="AlphaFoldDB" id="A0A9P5NDV2"/>
<evidence type="ECO:0000313" key="5">
    <source>
        <dbReference type="EMBL" id="KAF8879083.1"/>
    </source>
</evidence>
<feature type="domain" description="DUF4140" evidence="4">
    <location>
        <begin position="27"/>
        <end position="125"/>
    </location>
</feature>
<feature type="domain" description="DUF4139" evidence="3">
    <location>
        <begin position="267"/>
        <end position="630"/>
    </location>
</feature>
<name>A0A9P5NDV2_GYMJU</name>